<accession>A0A1H8UX07</accession>
<dbReference type="Proteomes" id="UP000199657">
    <property type="component" value="Unassembled WGS sequence"/>
</dbReference>
<name>A0A1H8UX07_9GAMM</name>
<dbReference type="AlphaFoldDB" id="A0A1H8UX07"/>
<proteinExistence type="predicted"/>
<organism evidence="1 2">
    <name type="scientific">Aquisalimonas asiatica</name>
    <dbReference type="NCBI Taxonomy" id="406100"/>
    <lineage>
        <taxon>Bacteria</taxon>
        <taxon>Pseudomonadati</taxon>
        <taxon>Pseudomonadota</taxon>
        <taxon>Gammaproteobacteria</taxon>
        <taxon>Chromatiales</taxon>
        <taxon>Ectothiorhodospiraceae</taxon>
        <taxon>Aquisalimonas</taxon>
    </lineage>
</organism>
<dbReference type="RefSeq" id="WP_216110868.1">
    <property type="nucleotide sequence ID" value="NZ_FOEG01000008.1"/>
</dbReference>
<keyword evidence="2" id="KW-1185">Reference proteome</keyword>
<sequence>MAICNAIQNMTKLSFVYHGYPRVVEPHTYGIDTKGHEALRAYQVAGGSESGEYAGWKLFHAQEMRGLQVLEEGFAGPRQGYKRGDKAFSHIRCQL</sequence>
<evidence type="ECO:0000313" key="1">
    <source>
        <dbReference type="EMBL" id="SEP07686.1"/>
    </source>
</evidence>
<protein>
    <submittedName>
        <fullName evidence="1">Uncharacterized protein</fullName>
    </submittedName>
</protein>
<evidence type="ECO:0000313" key="2">
    <source>
        <dbReference type="Proteomes" id="UP000199657"/>
    </source>
</evidence>
<reference evidence="1 2" key="1">
    <citation type="submission" date="2016-10" db="EMBL/GenBank/DDBJ databases">
        <authorList>
            <person name="de Groot N.N."/>
        </authorList>
    </citation>
    <scope>NUCLEOTIDE SEQUENCE [LARGE SCALE GENOMIC DNA]</scope>
    <source>
        <strain evidence="1 2">CGMCC 1.6291</strain>
    </source>
</reference>
<gene>
    <name evidence="1" type="ORF">SAMN04488052_108123</name>
</gene>
<dbReference type="EMBL" id="FOEG01000008">
    <property type="protein sequence ID" value="SEP07686.1"/>
    <property type="molecule type" value="Genomic_DNA"/>
</dbReference>
<dbReference type="STRING" id="406100.SAMN04488052_108123"/>